<keyword evidence="2" id="KW-0813">Transport</keyword>
<feature type="signal peptide" evidence="4">
    <location>
        <begin position="1"/>
        <end position="22"/>
    </location>
</feature>
<dbReference type="InterPro" id="IPR039424">
    <property type="entry name" value="SBP_5"/>
</dbReference>
<dbReference type="Gene3D" id="3.40.190.10">
    <property type="entry name" value="Periplasmic binding protein-like II"/>
    <property type="match status" value="1"/>
</dbReference>
<dbReference type="PIRSF" id="PIRSF002741">
    <property type="entry name" value="MppA"/>
    <property type="match status" value="1"/>
</dbReference>
<dbReference type="SUPFAM" id="SSF53850">
    <property type="entry name" value="Periplasmic binding protein-like II"/>
    <property type="match status" value="1"/>
</dbReference>
<feature type="chain" id="PRO_5038884173" evidence="4">
    <location>
        <begin position="23"/>
        <end position="595"/>
    </location>
</feature>
<dbReference type="PANTHER" id="PTHR30290:SF9">
    <property type="entry name" value="OLIGOPEPTIDE-BINDING PROTEIN APPA"/>
    <property type="match status" value="1"/>
</dbReference>
<dbReference type="PROSITE" id="PS51257">
    <property type="entry name" value="PROKAR_LIPOPROTEIN"/>
    <property type="match status" value="1"/>
</dbReference>
<dbReference type="EMBL" id="JAAXPN010000003">
    <property type="protein sequence ID" value="NKZ24067.1"/>
    <property type="molecule type" value="Genomic_DNA"/>
</dbReference>
<dbReference type="PANTHER" id="PTHR30290">
    <property type="entry name" value="PERIPLASMIC BINDING COMPONENT OF ABC TRANSPORTER"/>
    <property type="match status" value="1"/>
</dbReference>
<dbReference type="Pfam" id="PF00496">
    <property type="entry name" value="SBP_bac_5"/>
    <property type="match status" value="1"/>
</dbReference>
<dbReference type="GO" id="GO:0042597">
    <property type="term" value="C:periplasmic space"/>
    <property type="evidence" value="ECO:0007669"/>
    <property type="project" value="UniProtKB-ARBA"/>
</dbReference>
<evidence type="ECO:0000259" key="5">
    <source>
        <dbReference type="Pfam" id="PF00496"/>
    </source>
</evidence>
<organism evidence="6 7">
    <name type="scientific">Periweissella fabalis</name>
    <dbReference type="NCBI Taxonomy" id="1070421"/>
    <lineage>
        <taxon>Bacteria</taxon>
        <taxon>Bacillati</taxon>
        <taxon>Bacillota</taxon>
        <taxon>Bacilli</taxon>
        <taxon>Lactobacillales</taxon>
        <taxon>Lactobacillaceae</taxon>
        <taxon>Periweissella</taxon>
    </lineage>
</organism>
<dbReference type="GO" id="GO:1904680">
    <property type="term" value="F:peptide transmembrane transporter activity"/>
    <property type="evidence" value="ECO:0007669"/>
    <property type="project" value="TreeGrafter"/>
</dbReference>
<evidence type="ECO:0000313" key="7">
    <source>
        <dbReference type="Proteomes" id="UP000549765"/>
    </source>
</evidence>
<reference evidence="6 7" key="1">
    <citation type="submission" date="2020-04" db="EMBL/GenBank/DDBJ databases">
        <title>MicrobeNet Type strains.</title>
        <authorList>
            <person name="Nicholson A.C."/>
        </authorList>
    </citation>
    <scope>NUCLEOTIDE SEQUENCE [LARGE SCALE GENOMIC DNA]</scope>
    <source>
        <strain evidence="6 7">CCUG 61472</strain>
    </source>
</reference>
<name>A0A7X6N2F0_9LACO</name>
<evidence type="ECO:0000313" key="6">
    <source>
        <dbReference type="EMBL" id="NKZ24067.1"/>
    </source>
</evidence>
<evidence type="ECO:0000256" key="4">
    <source>
        <dbReference type="SAM" id="SignalP"/>
    </source>
</evidence>
<proteinExistence type="inferred from homology"/>
<keyword evidence="3 4" id="KW-0732">Signal</keyword>
<feature type="domain" description="Solute-binding protein family 5" evidence="5">
    <location>
        <begin position="106"/>
        <end position="494"/>
    </location>
</feature>
<sequence length="595" mass="65455">MKRATKYIIGSVTIGILSMVLAGCSSSNTNNNQTASLGNLKINYDNKKQAISNGTLNIGLVQDTPFQGIFSPTLLNTTADSTLLAPTGGSLFKTTTAFKIIDGGAANIKLDKETKTATITLHKGLTWSDGKAVIAKDLEFPYEIIANPAYQAQQYSDSYANIVGMTAYHNGQTKTITGITYPKGPNGNILQIKFNHMTPGMWQSGSGYYFEGAEPYHYLKNIKPANLAASKEIRQAPLGYGPYKVSKINAGQSVLYVPNPYYYGTKPKLKLINASVVSTATAQAALKDKKYDIMYNLPTTAYPAIKALPDYVQTGNQSLRLSYLDFNLGHYDSNTSMNIMDRKTPLQSIALRQAIGYAMNVDQVTQKFDNGLNQRLRTSIVPVFKGAINTNIKGYPLNINKANQLLDNAGFKWNPKHEYRLTPEGKPFKLTFVSRASDANTEAISQNYIQQWKQVGINVGLYHGRLTDFNTWVQMMMGGTNNDWDFTIASNSGTSDPSQIALFGKGTQYNIGHFTTPKFSQLQAKIDSPAAIDPAVRKQALFEYQKYVQNNVPFIPLTSGLDWIPVNQRVIGYTNDVAASQELWANIAVSASKTK</sequence>
<accession>A0A7X6N2F0</accession>
<dbReference type="InterPro" id="IPR000914">
    <property type="entry name" value="SBP_5_dom"/>
</dbReference>
<evidence type="ECO:0000256" key="1">
    <source>
        <dbReference type="ARBA" id="ARBA00005695"/>
    </source>
</evidence>
<comment type="caution">
    <text evidence="6">The sequence shown here is derived from an EMBL/GenBank/DDBJ whole genome shotgun (WGS) entry which is preliminary data.</text>
</comment>
<dbReference type="GO" id="GO:0015833">
    <property type="term" value="P:peptide transport"/>
    <property type="evidence" value="ECO:0007669"/>
    <property type="project" value="TreeGrafter"/>
</dbReference>
<evidence type="ECO:0000256" key="2">
    <source>
        <dbReference type="ARBA" id="ARBA00022448"/>
    </source>
</evidence>
<dbReference type="RefSeq" id="WP_168721862.1">
    <property type="nucleotide sequence ID" value="NZ_JAAXPN010000003.1"/>
</dbReference>
<dbReference type="InterPro" id="IPR030678">
    <property type="entry name" value="Peptide/Ni-bd"/>
</dbReference>
<comment type="similarity">
    <text evidence="1">Belongs to the bacterial solute-binding protein 5 family.</text>
</comment>
<protein>
    <submittedName>
        <fullName evidence="6">Oligopeptide ABC transporter substrate-binding protein</fullName>
    </submittedName>
</protein>
<gene>
    <name evidence="6" type="ORF">HF964_04485</name>
</gene>
<keyword evidence="7" id="KW-1185">Reference proteome</keyword>
<dbReference type="GO" id="GO:0043190">
    <property type="term" value="C:ATP-binding cassette (ABC) transporter complex"/>
    <property type="evidence" value="ECO:0007669"/>
    <property type="project" value="InterPro"/>
</dbReference>
<dbReference type="Gene3D" id="3.10.105.10">
    <property type="entry name" value="Dipeptide-binding Protein, Domain 3"/>
    <property type="match status" value="1"/>
</dbReference>
<dbReference type="AlphaFoldDB" id="A0A7X6N2F0"/>
<evidence type="ECO:0000256" key="3">
    <source>
        <dbReference type="ARBA" id="ARBA00022729"/>
    </source>
</evidence>
<dbReference type="Proteomes" id="UP000549765">
    <property type="component" value="Unassembled WGS sequence"/>
</dbReference>